<dbReference type="OrthoDB" id="10263226at2759"/>
<feature type="compositionally biased region" description="Basic and acidic residues" evidence="4">
    <location>
        <begin position="441"/>
        <end position="451"/>
    </location>
</feature>
<evidence type="ECO:0000256" key="3">
    <source>
        <dbReference type="ARBA" id="ARBA00070941"/>
    </source>
</evidence>
<dbReference type="GO" id="GO:0005524">
    <property type="term" value="F:ATP binding"/>
    <property type="evidence" value="ECO:0007669"/>
    <property type="project" value="InterPro"/>
</dbReference>
<gene>
    <name evidence="7" type="ORF">MYCFIDRAFT_114414</name>
</gene>
<dbReference type="CDD" id="cd16926">
    <property type="entry name" value="HATPase_MutL-MLH-PMS-like"/>
    <property type="match status" value="1"/>
</dbReference>
<dbReference type="GeneID" id="19330255"/>
<name>M2Z8A6_PSEFD</name>
<keyword evidence="8" id="KW-1185">Reference proteome</keyword>
<dbReference type="GO" id="GO:0030983">
    <property type="term" value="F:mismatched DNA binding"/>
    <property type="evidence" value="ECO:0007669"/>
    <property type="project" value="InterPro"/>
</dbReference>
<dbReference type="Gene3D" id="3.30.565.10">
    <property type="entry name" value="Histidine kinase-like ATPase, C-terminal domain"/>
    <property type="match status" value="1"/>
</dbReference>
<dbReference type="FunFam" id="3.30.1370.100:FF:000001">
    <property type="entry name" value="Mismatch repair endonuclease pms1, putative"/>
    <property type="match status" value="1"/>
</dbReference>
<dbReference type="InterPro" id="IPR013507">
    <property type="entry name" value="DNA_mismatch_S5_2-like"/>
</dbReference>
<dbReference type="PROSITE" id="PS00058">
    <property type="entry name" value="DNA_MISMATCH_REPAIR_1"/>
    <property type="match status" value="1"/>
</dbReference>
<dbReference type="InterPro" id="IPR036890">
    <property type="entry name" value="HATPase_C_sf"/>
</dbReference>
<dbReference type="GO" id="GO:0140664">
    <property type="term" value="F:ATP-dependent DNA damage sensor activity"/>
    <property type="evidence" value="ECO:0007669"/>
    <property type="project" value="InterPro"/>
</dbReference>
<dbReference type="Gene3D" id="3.30.1540.20">
    <property type="entry name" value="MutL, C-terminal domain, dimerisation subdomain"/>
    <property type="match status" value="1"/>
</dbReference>
<dbReference type="InterPro" id="IPR038973">
    <property type="entry name" value="MutL/Mlh/Pms-like"/>
</dbReference>
<dbReference type="InterPro" id="IPR037198">
    <property type="entry name" value="MutL_C_sf"/>
</dbReference>
<dbReference type="SMART" id="SM01340">
    <property type="entry name" value="DNA_mis_repair"/>
    <property type="match status" value="1"/>
</dbReference>
<feature type="domain" description="DNA mismatch repair protein S5" evidence="6">
    <location>
        <begin position="217"/>
        <end position="360"/>
    </location>
</feature>
<dbReference type="SUPFAM" id="SSF118116">
    <property type="entry name" value="DNA mismatch repair protein MutL"/>
    <property type="match status" value="1"/>
</dbReference>
<dbReference type="HOGENOM" id="CLU_004131_0_0_1"/>
<dbReference type="VEuPathDB" id="FungiDB:MYCFIDRAFT_114414"/>
<dbReference type="PANTHER" id="PTHR10073:SF52">
    <property type="entry name" value="MISMATCH REPAIR ENDONUCLEASE PMS2"/>
    <property type="match status" value="1"/>
</dbReference>
<dbReference type="GO" id="GO:0000710">
    <property type="term" value="P:meiotic mismatch repair"/>
    <property type="evidence" value="ECO:0007669"/>
    <property type="project" value="UniProtKB-ARBA"/>
</dbReference>
<protein>
    <recommendedName>
        <fullName evidence="3">DNA mismatch repair protein PMS1</fullName>
    </recommendedName>
</protein>
<dbReference type="STRING" id="383855.M2Z8A6"/>
<dbReference type="InterPro" id="IPR014790">
    <property type="entry name" value="MutL_C"/>
</dbReference>
<dbReference type="SUPFAM" id="SSF55874">
    <property type="entry name" value="ATPase domain of HSP90 chaperone/DNA topoisomerase II/histidine kinase"/>
    <property type="match status" value="1"/>
</dbReference>
<dbReference type="Proteomes" id="UP000016932">
    <property type="component" value="Unassembled WGS sequence"/>
</dbReference>
<feature type="compositionally biased region" description="Acidic residues" evidence="4">
    <location>
        <begin position="653"/>
        <end position="665"/>
    </location>
</feature>
<dbReference type="InterPro" id="IPR042120">
    <property type="entry name" value="MutL_C_dimsub"/>
</dbReference>
<evidence type="ECO:0000313" key="7">
    <source>
        <dbReference type="EMBL" id="EME86010.1"/>
    </source>
</evidence>
<proteinExistence type="inferred from homology"/>
<feature type="region of interest" description="Disordered" evidence="4">
    <location>
        <begin position="441"/>
        <end position="462"/>
    </location>
</feature>
<dbReference type="InterPro" id="IPR042121">
    <property type="entry name" value="MutL_C_regsub"/>
</dbReference>
<dbReference type="Pfam" id="PF01119">
    <property type="entry name" value="DNA_mis_repair"/>
    <property type="match status" value="1"/>
</dbReference>
<dbReference type="InterPro" id="IPR020568">
    <property type="entry name" value="Ribosomal_Su5_D2-typ_SF"/>
</dbReference>
<reference evidence="7 8" key="1">
    <citation type="journal article" date="2012" name="PLoS Pathog.">
        <title>Diverse lifestyles and strategies of plant pathogenesis encoded in the genomes of eighteen Dothideomycetes fungi.</title>
        <authorList>
            <person name="Ohm R.A."/>
            <person name="Feau N."/>
            <person name="Henrissat B."/>
            <person name="Schoch C.L."/>
            <person name="Horwitz B.A."/>
            <person name="Barry K.W."/>
            <person name="Condon B.J."/>
            <person name="Copeland A.C."/>
            <person name="Dhillon B."/>
            <person name="Glaser F."/>
            <person name="Hesse C.N."/>
            <person name="Kosti I."/>
            <person name="LaButti K."/>
            <person name="Lindquist E.A."/>
            <person name="Lucas S."/>
            <person name="Salamov A.A."/>
            <person name="Bradshaw R.E."/>
            <person name="Ciuffetti L."/>
            <person name="Hamelin R.C."/>
            <person name="Kema G.H.J."/>
            <person name="Lawrence C."/>
            <person name="Scott J.A."/>
            <person name="Spatafora J.W."/>
            <person name="Turgeon B.G."/>
            <person name="de Wit P.J.G.M."/>
            <person name="Zhong S."/>
            <person name="Goodwin S.B."/>
            <person name="Grigoriev I.V."/>
        </authorList>
    </citation>
    <scope>NUCLEOTIDE SEQUENCE [LARGE SCALE GENOMIC DNA]</scope>
    <source>
        <strain evidence="7 8">CIRAD86</strain>
    </source>
</reference>
<dbReference type="FunFam" id="3.30.565.10:FF:000014">
    <property type="entry name" value="Mismatch repair endonuclease pms1, putative"/>
    <property type="match status" value="1"/>
</dbReference>
<organism evidence="7 8">
    <name type="scientific">Pseudocercospora fijiensis (strain CIRAD86)</name>
    <name type="common">Black leaf streak disease fungus</name>
    <name type="synonym">Mycosphaerella fijiensis</name>
    <dbReference type="NCBI Taxonomy" id="383855"/>
    <lineage>
        <taxon>Eukaryota</taxon>
        <taxon>Fungi</taxon>
        <taxon>Dikarya</taxon>
        <taxon>Ascomycota</taxon>
        <taxon>Pezizomycotina</taxon>
        <taxon>Dothideomycetes</taxon>
        <taxon>Dothideomycetidae</taxon>
        <taxon>Mycosphaerellales</taxon>
        <taxon>Mycosphaerellaceae</taxon>
        <taxon>Pseudocercospora</taxon>
    </lineage>
</organism>
<dbReference type="GO" id="GO:0016887">
    <property type="term" value="F:ATP hydrolysis activity"/>
    <property type="evidence" value="ECO:0007669"/>
    <property type="project" value="InterPro"/>
</dbReference>
<comment type="similarity">
    <text evidence="1">Belongs to the DNA mismatch repair MutL/HexB family.</text>
</comment>
<dbReference type="eggNOG" id="KOG1978">
    <property type="taxonomic scope" value="Eukaryota"/>
</dbReference>
<feature type="region of interest" description="Disordered" evidence="4">
    <location>
        <begin position="589"/>
        <end position="623"/>
    </location>
</feature>
<dbReference type="SUPFAM" id="SSF54211">
    <property type="entry name" value="Ribosomal protein S5 domain 2-like"/>
    <property type="match status" value="1"/>
</dbReference>
<feature type="non-terminal residue" evidence="7">
    <location>
        <position position="1"/>
    </location>
</feature>
<dbReference type="InterPro" id="IPR014721">
    <property type="entry name" value="Ribsml_uS5_D2-typ_fold_subgr"/>
</dbReference>
<dbReference type="FunFam" id="3.30.230.10:FF:000120">
    <property type="entry name" value="Mismatch repair endonuclease PMS2"/>
    <property type="match status" value="1"/>
</dbReference>
<sequence length="983" mass="109017">MASIKAIEHRSVHHIQSGQVIVDLQSVAKELVENALDAGATSIDIRFKNQGLDSIEVQDNGKGIAPDDYDTIALKHFTSKLSSYDDLTSLNTFGFRGEALSSLCALSKFHVLTARAEDGAVGKRLDFEVSGKLKSTSVSAAQKGTTVYVEDIFYNLPVRRKELEKNIKREYTKVLNLLYAYACVSVGVRFSVSNTMPKGKKVTVFSTKSNTTTKENITNVFGAKSLLALVKLDLHLEMAPSIGPASQSARNWSTQATDREMEVRVQGHISKPIFGEGRQAPDRQMFFVNGRPCQLPQILKAFREVYKSFNVSQEPFIFANLVMNTNAYDVNVSPDKRTIMLHDQTAMIESLKEALRKLFNETDHTVPQSTLPNRKLPSYQPLTLRKPDNADTTTPESGPEPEGSDDEIDSSASSLELHGIIGANSVSSPSNLIHNWVGRDAEPRKEARPRNGDPPPQPDRQVRDFNAAMEIAHENGMRKSHEHSMASGVAQQPSIPALTPGTQKLPNGPVINAFERMRPRRTPHQVAEITIGDVTTMTVIGTSPPYKKMRLHQPEDSQRVAQYGASPSLARGLRKNFAAPGSQLKLEFENSAATASPDEDDDLASLASESRDHDDPPELPGDSVEAAQDVSFTRPLLPNLASDVLDDLTPGDANDDPWDDEYVDEDEKKLREDERVARIIQQAEESAARPTEDNLKRAKQMLKNGGNRKDSTLHLEATVKVDADKIRKQVESFAATSIQVCETRDGDNALVKDELDDVAAESRLSLTVTKPDFARMRIIGQFNLGFILAVRPAAEPGDDDDLFIVDQHAADEKYNYERLQRTVTLQSQRLVRPKPLQLTATQEEVVLSNGDALKANGFEIETTSTVHDSDEPVMTGRRCRLLTLPMSKEKTFDLSDLEELLHLLSEHPTGSLDIPRPRKVQRMLAMRACRSSIMVGKTLTMAQMGKVVRHMGEMEKPWNCPHGRPTMRHLAGLNAWSSWKEDD</sequence>
<dbReference type="AlphaFoldDB" id="M2Z8A6"/>
<dbReference type="Gene3D" id="3.30.230.10">
    <property type="match status" value="1"/>
</dbReference>
<feature type="region of interest" description="Disordered" evidence="4">
    <location>
        <begin position="363"/>
        <end position="411"/>
    </location>
</feature>
<dbReference type="PANTHER" id="PTHR10073">
    <property type="entry name" value="DNA MISMATCH REPAIR PROTEIN MLH, PMS, MUTL"/>
    <property type="match status" value="1"/>
</dbReference>
<evidence type="ECO:0000256" key="4">
    <source>
        <dbReference type="SAM" id="MobiDB-lite"/>
    </source>
</evidence>
<keyword evidence="2" id="KW-0227">DNA damage</keyword>
<evidence type="ECO:0000256" key="2">
    <source>
        <dbReference type="ARBA" id="ARBA00022763"/>
    </source>
</evidence>
<dbReference type="InterPro" id="IPR014762">
    <property type="entry name" value="DNA_mismatch_repair_CS"/>
</dbReference>
<dbReference type="EMBL" id="KB446556">
    <property type="protein sequence ID" value="EME86010.1"/>
    <property type="molecule type" value="Genomic_DNA"/>
</dbReference>
<evidence type="ECO:0000256" key="1">
    <source>
        <dbReference type="ARBA" id="ARBA00006082"/>
    </source>
</evidence>
<dbReference type="NCBIfam" id="TIGR00585">
    <property type="entry name" value="mutl"/>
    <property type="match status" value="1"/>
</dbReference>
<evidence type="ECO:0000313" key="8">
    <source>
        <dbReference type="Proteomes" id="UP000016932"/>
    </source>
</evidence>
<dbReference type="SMART" id="SM00853">
    <property type="entry name" value="MutL_C"/>
    <property type="match status" value="1"/>
</dbReference>
<evidence type="ECO:0000259" key="6">
    <source>
        <dbReference type="SMART" id="SM01340"/>
    </source>
</evidence>
<dbReference type="GO" id="GO:0032389">
    <property type="term" value="C:MutLalpha complex"/>
    <property type="evidence" value="ECO:0007669"/>
    <property type="project" value="TreeGrafter"/>
</dbReference>
<dbReference type="Pfam" id="PF08676">
    <property type="entry name" value="MutL_C"/>
    <property type="match status" value="1"/>
</dbReference>
<dbReference type="CDD" id="cd03484">
    <property type="entry name" value="MutL_Trans_hPMS_2_like"/>
    <property type="match status" value="1"/>
</dbReference>
<feature type="region of interest" description="Disordered" evidence="4">
    <location>
        <begin position="642"/>
        <end position="669"/>
    </location>
</feature>
<evidence type="ECO:0000259" key="5">
    <source>
        <dbReference type="SMART" id="SM00853"/>
    </source>
</evidence>
<feature type="domain" description="MutL C-terminal dimerisation" evidence="5">
    <location>
        <begin position="778"/>
        <end position="939"/>
    </location>
</feature>
<accession>M2Z8A6</accession>
<dbReference type="InterPro" id="IPR002099">
    <property type="entry name" value="MutL/Mlh/PMS"/>
</dbReference>
<dbReference type="KEGG" id="pfj:MYCFIDRAFT_114414"/>
<dbReference type="Gene3D" id="3.30.1370.100">
    <property type="entry name" value="MutL, C-terminal domain, regulatory subdomain"/>
    <property type="match status" value="1"/>
</dbReference>
<dbReference type="RefSeq" id="XP_007923433.1">
    <property type="nucleotide sequence ID" value="XM_007925242.1"/>
</dbReference>
<dbReference type="Pfam" id="PF13589">
    <property type="entry name" value="HATPase_c_3"/>
    <property type="match status" value="1"/>
</dbReference>